<accession>A0ABR7GH23</accession>
<reference evidence="1 2" key="1">
    <citation type="submission" date="2020-08" db="EMBL/GenBank/DDBJ databases">
        <title>Genome public.</title>
        <authorList>
            <person name="Liu C."/>
            <person name="Sun Q."/>
        </authorList>
    </citation>
    <scope>NUCLEOTIDE SEQUENCE [LARGE SCALE GENOMIC DNA]</scope>
    <source>
        <strain evidence="1 2">NSJ-9</strain>
    </source>
</reference>
<dbReference type="RefSeq" id="WP_118281643.1">
    <property type="nucleotide sequence ID" value="NZ_JACOPG010000003.1"/>
</dbReference>
<sequence length="79" mass="9265">MIGKKEIYIGLKNERYDSILRILDEKKIKYEVRAMEEHHVLDINRGGAVGRFGENNESNKCVRILISRKDYKRVGELSQ</sequence>
<dbReference type="EMBL" id="JACOPG010000003">
    <property type="protein sequence ID" value="MBC5686744.1"/>
    <property type="molecule type" value="Genomic_DNA"/>
</dbReference>
<evidence type="ECO:0000313" key="2">
    <source>
        <dbReference type="Proteomes" id="UP000643810"/>
    </source>
</evidence>
<evidence type="ECO:0000313" key="1">
    <source>
        <dbReference type="EMBL" id="MBC5686744.1"/>
    </source>
</evidence>
<gene>
    <name evidence="1" type="ORF">H8R94_09050</name>
</gene>
<evidence type="ECO:0008006" key="3">
    <source>
        <dbReference type="Google" id="ProtNLM"/>
    </source>
</evidence>
<proteinExistence type="predicted"/>
<organism evidence="1 2">
    <name type="scientific">Roseburia lenta</name>
    <dbReference type="NCBI Taxonomy" id="2763061"/>
    <lineage>
        <taxon>Bacteria</taxon>
        <taxon>Bacillati</taxon>
        <taxon>Bacillota</taxon>
        <taxon>Clostridia</taxon>
        <taxon>Lachnospirales</taxon>
        <taxon>Lachnospiraceae</taxon>
        <taxon>Roseburia</taxon>
    </lineage>
</organism>
<comment type="caution">
    <text evidence="1">The sequence shown here is derived from an EMBL/GenBank/DDBJ whole genome shotgun (WGS) entry which is preliminary data.</text>
</comment>
<protein>
    <recommendedName>
        <fullName evidence="3">DUF2007 domain-containing protein</fullName>
    </recommendedName>
</protein>
<name>A0ABR7GH23_9FIRM</name>
<keyword evidence="2" id="KW-1185">Reference proteome</keyword>
<dbReference type="Proteomes" id="UP000643810">
    <property type="component" value="Unassembled WGS sequence"/>
</dbReference>